<dbReference type="OrthoDB" id="4356615at2759"/>
<name>A0A8H3J0F2_9LECA</name>
<accession>A0A8H3J0F2</accession>
<feature type="compositionally biased region" description="Basic and acidic residues" evidence="1">
    <location>
        <begin position="142"/>
        <end position="170"/>
    </location>
</feature>
<dbReference type="Pfam" id="PF24586">
    <property type="entry name" value="DUF7611"/>
    <property type="match status" value="1"/>
</dbReference>
<feature type="domain" description="DUF7614" evidence="5">
    <location>
        <begin position="962"/>
        <end position="1076"/>
    </location>
</feature>
<feature type="compositionally biased region" description="Basic and acidic residues" evidence="1">
    <location>
        <begin position="309"/>
        <end position="333"/>
    </location>
</feature>
<feature type="domain" description="DUF7611" evidence="2">
    <location>
        <begin position="517"/>
        <end position="668"/>
    </location>
</feature>
<feature type="region of interest" description="Disordered" evidence="1">
    <location>
        <begin position="259"/>
        <end position="333"/>
    </location>
</feature>
<feature type="domain" description="DUF7613" evidence="4">
    <location>
        <begin position="799"/>
        <end position="956"/>
    </location>
</feature>
<dbReference type="Pfam" id="PF24587">
    <property type="entry name" value="DUF7612"/>
    <property type="match status" value="1"/>
</dbReference>
<reference evidence="6" key="1">
    <citation type="submission" date="2021-03" db="EMBL/GenBank/DDBJ databases">
        <authorList>
            <person name="Tagirdzhanova G."/>
        </authorList>
    </citation>
    <scope>NUCLEOTIDE SEQUENCE</scope>
</reference>
<feature type="domain" description="DUF7612" evidence="3">
    <location>
        <begin position="672"/>
        <end position="795"/>
    </location>
</feature>
<keyword evidence="7" id="KW-1185">Reference proteome</keyword>
<dbReference type="AlphaFoldDB" id="A0A8H3J0F2"/>
<evidence type="ECO:0000259" key="4">
    <source>
        <dbReference type="Pfam" id="PF24588"/>
    </source>
</evidence>
<feature type="compositionally biased region" description="Basic and acidic residues" evidence="1">
    <location>
        <begin position="190"/>
        <end position="201"/>
    </location>
</feature>
<evidence type="ECO:0000259" key="5">
    <source>
        <dbReference type="Pfam" id="PF24589"/>
    </source>
</evidence>
<sequence>MPESLSSPEESRAEIKLFGKHKWRGKLFSASSRSGRDVDNLESTDDVIANFLNTADIRPEAGPQSASFTPAIDIVAGSRTPSAAQVDQDDTTVDVHRRAKPSHSKGLSVRFESAPPAVIGVGGDEAELPSRDVSKSFTNSVRYERPPSREPSHYNADDQRFEKDPNDETSFRPSSLRRRPNGIDDELVAEESHHAGYDREANQSAFAGIRKLSPRSRNQGQDLEYDLRETNFANSSYESSSAREDLSYHRSYTGQTAEIISNGGTRHLGVPPPETLPANSLTPAELPLPPYVSREASSSRGLVPPVNKDLPRLQGSEHEGNRQDTQDVSKSPEDKLLCLRTAAKSLGDESLNEFDARVRRFNSLFRLNVSADADIMAVPLKRWVRTSAWWFLRGRGGLETAIRGNSSSIAPANAATDRDLPSTLKQAYVNLAKAWWILKDVTPNLPEIRRFGNASMGSMVAVIRNFGDQPLAELVEVHLSILTSMGGLTRSMKRNGSLPPEDLQMQRLESQIFLEAPTFSPELAALMVNNILSPSIKGKNYVADPFFPILIEDTERHFSFGTMFVDVCLDSRDGVKSGIHIPCLVSVLRERTDWAVKVVVVSQDGEVNLVIQSGEHGGLHWHDVQWKIPLHTMQIGLADGIRLQIKFIEKDFKTLWGICDYTQQIRKDYSARRGEEVLYERELPCFQCFDSSSFPTEPVKDCRVRLFERKVVTPEGNGQHRAHYCHRLMVVTHPRTKTLSSVNHELGRDSPILFRTHRSKGGNILLLRVPSSLRLSFTFHEASDLEKFRSTLAGTSITQDDRCSASLLLHSFTITSVSADQDMVYMNASRCISDLKWQKLRIINRGPPPYGNDSESVVRSEHLRILADCQYGNFTDRMNAGPGELQLNLSVENMNEIKLLRAAQQDMAWGLADGVLREADLSSLSQMLRTMGMSPSVRGYHFRSLSDLHSFQTMLTGFHVVYDGLASTFSISRRRYKRWEASAPRLQIVKQDKTLQLVAFFKDFSHGACMNFVLKVTDAFETFARSGAFFLRIVDAKFALPKGESDPERDFICLDMPEYPSEHDDIMIGFDNEQGKHLKKLLGSPQTKSRLTKVQTGRDFHRANIGLLDTALEPRGSWLWNRGKGPVCSPKYGPKNATNQID</sequence>
<protein>
    <submittedName>
        <fullName evidence="6">Uncharacterized protein</fullName>
    </submittedName>
</protein>
<dbReference type="Pfam" id="PF24588">
    <property type="entry name" value="DUF7613"/>
    <property type="match status" value="1"/>
</dbReference>
<dbReference type="InterPro" id="IPR056031">
    <property type="entry name" value="DUF7612"/>
</dbReference>
<evidence type="ECO:0000256" key="1">
    <source>
        <dbReference type="SAM" id="MobiDB-lite"/>
    </source>
</evidence>
<dbReference type="Pfam" id="PF24589">
    <property type="entry name" value="DUF7614"/>
    <property type="match status" value="1"/>
</dbReference>
<gene>
    <name evidence="6" type="ORF">ALECFALPRED_007679</name>
</gene>
<proteinExistence type="predicted"/>
<dbReference type="InterPro" id="IPR056030">
    <property type="entry name" value="DUF7611"/>
</dbReference>
<evidence type="ECO:0000259" key="2">
    <source>
        <dbReference type="Pfam" id="PF24586"/>
    </source>
</evidence>
<dbReference type="InterPro" id="IPR056033">
    <property type="entry name" value="DUF7614"/>
</dbReference>
<dbReference type="InterPro" id="IPR056032">
    <property type="entry name" value="DUF7613"/>
</dbReference>
<evidence type="ECO:0000259" key="3">
    <source>
        <dbReference type="Pfam" id="PF24587"/>
    </source>
</evidence>
<organism evidence="6 7">
    <name type="scientific">Alectoria fallacina</name>
    <dbReference type="NCBI Taxonomy" id="1903189"/>
    <lineage>
        <taxon>Eukaryota</taxon>
        <taxon>Fungi</taxon>
        <taxon>Dikarya</taxon>
        <taxon>Ascomycota</taxon>
        <taxon>Pezizomycotina</taxon>
        <taxon>Lecanoromycetes</taxon>
        <taxon>OSLEUM clade</taxon>
        <taxon>Lecanoromycetidae</taxon>
        <taxon>Lecanorales</taxon>
        <taxon>Lecanorineae</taxon>
        <taxon>Parmeliaceae</taxon>
        <taxon>Alectoria</taxon>
    </lineage>
</organism>
<evidence type="ECO:0000313" key="7">
    <source>
        <dbReference type="Proteomes" id="UP000664203"/>
    </source>
</evidence>
<feature type="region of interest" description="Disordered" evidence="1">
    <location>
        <begin position="79"/>
        <end position="223"/>
    </location>
</feature>
<dbReference type="Proteomes" id="UP000664203">
    <property type="component" value="Unassembled WGS sequence"/>
</dbReference>
<evidence type="ECO:0000313" key="6">
    <source>
        <dbReference type="EMBL" id="CAF9938399.1"/>
    </source>
</evidence>
<dbReference type="EMBL" id="CAJPDR010000510">
    <property type="protein sequence ID" value="CAF9938399.1"/>
    <property type="molecule type" value="Genomic_DNA"/>
</dbReference>
<comment type="caution">
    <text evidence="6">The sequence shown here is derived from an EMBL/GenBank/DDBJ whole genome shotgun (WGS) entry which is preliminary data.</text>
</comment>